<dbReference type="Proteomes" id="UP000826271">
    <property type="component" value="Unassembled WGS sequence"/>
</dbReference>
<proteinExistence type="predicted"/>
<accession>A0AAV6XHA5</accession>
<dbReference type="SUPFAM" id="SSF52058">
    <property type="entry name" value="L domain-like"/>
    <property type="match status" value="1"/>
</dbReference>
<evidence type="ECO:0000313" key="1">
    <source>
        <dbReference type="EMBL" id="KAG8382371.1"/>
    </source>
</evidence>
<comment type="caution">
    <text evidence="1">The sequence shown here is derived from an EMBL/GenBank/DDBJ whole genome shotgun (WGS) entry which is preliminary data.</text>
</comment>
<keyword evidence="2" id="KW-1185">Reference proteome</keyword>
<name>A0AAV6XHA5_9LAMI</name>
<reference evidence="1" key="1">
    <citation type="submission" date="2019-10" db="EMBL/GenBank/DDBJ databases">
        <authorList>
            <person name="Zhang R."/>
            <person name="Pan Y."/>
            <person name="Wang J."/>
            <person name="Ma R."/>
            <person name="Yu S."/>
        </authorList>
    </citation>
    <scope>NUCLEOTIDE SEQUENCE</scope>
    <source>
        <strain evidence="1">LA-IB0</strain>
        <tissue evidence="1">Leaf</tissue>
    </source>
</reference>
<protein>
    <submittedName>
        <fullName evidence="1">Uncharacterized protein</fullName>
    </submittedName>
</protein>
<dbReference type="AlphaFoldDB" id="A0AAV6XHA5"/>
<dbReference type="Gene3D" id="3.80.10.10">
    <property type="entry name" value="Ribonuclease Inhibitor"/>
    <property type="match status" value="1"/>
</dbReference>
<dbReference type="InterPro" id="IPR032675">
    <property type="entry name" value="LRR_dom_sf"/>
</dbReference>
<gene>
    <name evidence="1" type="ORF">BUALT_Bualt05G0070500</name>
</gene>
<evidence type="ECO:0000313" key="2">
    <source>
        <dbReference type="Proteomes" id="UP000826271"/>
    </source>
</evidence>
<dbReference type="EMBL" id="WHWC01000005">
    <property type="protein sequence ID" value="KAG8382371.1"/>
    <property type="molecule type" value="Genomic_DNA"/>
</dbReference>
<organism evidence="1 2">
    <name type="scientific">Buddleja alternifolia</name>
    <dbReference type="NCBI Taxonomy" id="168488"/>
    <lineage>
        <taxon>Eukaryota</taxon>
        <taxon>Viridiplantae</taxon>
        <taxon>Streptophyta</taxon>
        <taxon>Embryophyta</taxon>
        <taxon>Tracheophyta</taxon>
        <taxon>Spermatophyta</taxon>
        <taxon>Magnoliopsida</taxon>
        <taxon>eudicotyledons</taxon>
        <taxon>Gunneridae</taxon>
        <taxon>Pentapetalae</taxon>
        <taxon>asterids</taxon>
        <taxon>lamiids</taxon>
        <taxon>Lamiales</taxon>
        <taxon>Scrophulariaceae</taxon>
        <taxon>Buddlejeae</taxon>
        <taxon>Buddleja</taxon>
    </lineage>
</organism>
<sequence>MAKIRRTDEAKSMRNGVMEALQPPPYLSSLSTDSYQGKCQFLGREFLGIATSEDINPSLSSPSSTSAIGFLKLKLLVIFRCPKLKEWEDITVQEGESAIMSIMPCLKQLDIGECDLTVLPHRLIRKATSLETLSFHDCNRLVEHYDNQECSDWMFLSHIPNIEVSN</sequence>